<dbReference type="RefSeq" id="WP_274493499.1">
    <property type="nucleotide sequence ID" value="NZ_CP118166.1"/>
</dbReference>
<name>A0AAE9ZEH1_9PROT</name>
<gene>
    <name evidence="2" type="ORF">PUV54_00190</name>
</gene>
<feature type="compositionally biased region" description="Basic residues" evidence="1">
    <location>
        <begin position="39"/>
        <end position="54"/>
    </location>
</feature>
<organism evidence="2 3">
    <name type="scientific">Hyphococcus flavus</name>
    <dbReference type="NCBI Taxonomy" id="1866326"/>
    <lineage>
        <taxon>Bacteria</taxon>
        <taxon>Pseudomonadati</taxon>
        <taxon>Pseudomonadota</taxon>
        <taxon>Alphaproteobacteria</taxon>
        <taxon>Parvularculales</taxon>
        <taxon>Parvularculaceae</taxon>
        <taxon>Hyphococcus</taxon>
    </lineage>
</organism>
<protein>
    <submittedName>
        <fullName evidence="2">Uncharacterized protein</fullName>
    </submittedName>
</protein>
<dbReference type="EMBL" id="CP118166">
    <property type="protein sequence ID" value="WDI31612.1"/>
    <property type="molecule type" value="Genomic_DNA"/>
</dbReference>
<dbReference type="KEGG" id="hfl:PUV54_00190"/>
<evidence type="ECO:0000256" key="1">
    <source>
        <dbReference type="SAM" id="MobiDB-lite"/>
    </source>
</evidence>
<reference evidence="2" key="1">
    <citation type="submission" date="2023-02" db="EMBL/GenBank/DDBJ databases">
        <title>Genome sequence of Hyphococcus flavus.</title>
        <authorList>
            <person name="Rong J.-C."/>
            <person name="Zhao Q."/>
            <person name="Yi M."/>
            <person name="Wu J.-Y."/>
        </authorList>
    </citation>
    <scope>NUCLEOTIDE SEQUENCE</scope>
    <source>
        <strain evidence="2">MCCC 1K03223</strain>
    </source>
</reference>
<sequence>MSSAEDLAEKINAARRARGLGAIDARAGRDGEIVSRASRSAHKRPAITPVKRRSPAPEYRGLKLEILKFLARGAQPAPQISAALNVEKCYTNQCLSQLLKDEKVTFTIERRDVSKSPRSVRMQSVRVWRIA</sequence>
<proteinExistence type="predicted"/>
<dbReference type="Proteomes" id="UP001214043">
    <property type="component" value="Chromosome"/>
</dbReference>
<evidence type="ECO:0000313" key="3">
    <source>
        <dbReference type="Proteomes" id="UP001214043"/>
    </source>
</evidence>
<accession>A0AAE9ZEH1</accession>
<feature type="region of interest" description="Disordered" evidence="1">
    <location>
        <begin position="34"/>
        <end position="54"/>
    </location>
</feature>
<keyword evidence="3" id="KW-1185">Reference proteome</keyword>
<dbReference type="AlphaFoldDB" id="A0AAE9ZEH1"/>
<evidence type="ECO:0000313" key="2">
    <source>
        <dbReference type="EMBL" id="WDI31612.1"/>
    </source>
</evidence>